<dbReference type="Proteomes" id="UP000284702">
    <property type="component" value="Unassembled WGS sequence"/>
</dbReference>
<dbReference type="InterPro" id="IPR036397">
    <property type="entry name" value="RNaseH_sf"/>
</dbReference>
<name>A0A425CVW4_APHAT</name>
<accession>A0A425CVW4</accession>
<dbReference type="GO" id="GO:0003677">
    <property type="term" value="F:DNA binding"/>
    <property type="evidence" value="ECO:0007669"/>
    <property type="project" value="TreeGrafter"/>
</dbReference>
<proteinExistence type="predicted"/>
<gene>
    <name evidence="2" type="ORF">B5M09_013592</name>
</gene>
<dbReference type="GO" id="GO:0005634">
    <property type="term" value="C:nucleus"/>
    <property type="evidence" value="ECO:0007669"/>
    <property type="project" value="TreeGrafter"/>
</dbReference>
<dbReference type="EMBL" id="MZMZ02003678">
    <property type="protein sequence ID" value="RQM21056.1"/>
    <property type="molecule type" value="Genomic_DNA"/>
</dbReference>
<dbReference type="PANTHER" id="PTHR19303:SF57">
    <property type="entry name" value="HTH CENPB-TYPE DOMAIN-CONTAINING PROTEIN"/>
    <property type="match status" value="1"/>
</dbReference>
<dbReference type="InterPro" id="IPR050863">
    <property type="entry name" value="CenT-Element_Derived"/>
</dbReference>
<dbReference type="AlphaFoldDB" id="A0A425CVW4"/>
<keyword evidence="3" id="KW-1185">Reference proteome</keyword>
<reference evidence="2" key="1">
    <citation type="submission" date="2018-07" db="EMBL/GenBank/DDBJ databases">
        <title>Annotation of Aphanomyces astaci genome assembly.</title>
        <authorList>
            <person name="Studholme D.J."/>
        </authorList>
    </citation>
    <scope>NUCLEOTIDE SEQUENCE [LARGE SCALE GENOMIC DNA]</scope>
    <source>
        <strain evidence="2">Pc</strain>
    </source>
</reference>
<comment type="caution">
    <text evidence="2">The sequence shown here is derived from an EMBL/GenBank/DDBJ whole genome shotgun (WGS) entry which is preliminary data.</text>
</comment>
<evidence type="ECO:0000313" key="3">
    <source>
        <dbReference type="Proteomes" id="UP000284702"/>
    </source>
</evidence>
<dbReference type="Pfam" id="PF03184">
    <property type="entry name" value="DDE_1"/>
    <property type="match status" value="1"/>
</dbReference>
<organism evidence="2 3">
    <name type="scientific">Aphanomyces astaci</name>
    <name type="common">Crayfish plague agent</name>
    <dbReference type="NCBI Taxonomy" id="112090"/>
    <lineage>
        <taxon>Eukaryota</taxon>
        <taxon>Sar</taxon>
        <taxon>Stramenopiles</taxon>
        <taxon>Oomycota</taxon>
        <taxon>Saprolegniomycetes</taxon>
        <taxon>Saprolegniales</taxon>
        <taxon>Verrucalvaceae</taxon>
        <taxon>Aphanomyces</taxon>
    </lineage>
</organism>
<dbReference type="Gene3D" id="3.30.420.10">
    <property type="entry name" value="Ribonuclease H-like superfamily/Ribonuclease H"/>
    <property type="match status" value="1"/>
</dbReference>
<protein>
    <recommendedName>
        <fullName evidence="1">DDE-1 domain-containing protein</fullName>
    </recommendedName>
</protein>
<dbReference type="VEuPathDB" id="FungiDB:H257_08322"/>
<feature type="domain" description="DDE-1" evidence="1">
    <location>
        <begin position="129"/>
        <end position="293"/>
    </location>
</feature>
<evidence type="ECO:0000313" key="2">
    <source>
        <dbReference type="EMBL" id="RQM21056.1"/>
    </source>
</evidence>
<sequence length="301" mass="34657">MKDLRRHELAVTSSHIMQFLREDNMEWIVNYMATRKEGYKSLLRLLQRFADRHGFSKQRVCRQKKTQEDLESACFLFGQLFHDTYPDLSPDCLYNADETGIYFDMCPSSIWAVRGGGSYVANSETHSYRMTALLTVRADGLILPILFVIRGEPGGVIETNEFNEYPGHFYAMQKKAWMNGDVWRYYLRDVLVPIIENPSVLLVDNFDSHVADESERIVGDELGSEICALPPNSTSHCQPLDVSLMGPFKQHLRDLWVITQNTATTTKEKRIVMFERAIKAWDMITEEEVRASFVKALPKQA</sequence>
<dbReference type="PANTHER" id="PTHR19303">
    <property type="entry name" value="TRANSPOSON"/>
    <property type="match status" value="1"/>
</dbReference>
<dbReference type="InterPro" id="IPR004875">
    <property type="entry name" value="DDE_SF_endonuclease_dom"/>
</dbReference>
<evidence type="ECO:0000259" key="1">
    <source>
        <dbReference type="Pfam" id="PF03184"/>
    </source>
</evidence>